<dbReference type="EMBL" id="LRRD01000147">
    <property type="protein sequence ID" value="KXW57051.1"/>
    <property type="molecule type" value="Genomic_DNA"/>
</dbReference>
<dbReference type="Proteomes" id="UP000075653">
    <property type="component" value="Unassembled WGS sequence"/>
</dbReference>
<keyword evidence="3" id="KW-1185">Reference proteome</keyword>
<dbReference type="InterPro" id="IPR023614">
    <property type="entry name" value="Porin_dom_sf"/>
</dbReference>
<evidence type="ECO:0000313" key="2">
    <source>
        <dbReference type="EMBL" id="KXW57051.1"/>
    </source>
</evidence>
<dbReference type="Gene3D" id="2.40.160.10">
    <property type="entry name" value="Porin"/>
    <property type="match status" value="1"/>
</dbReference>
<accession>A0A149VUZ2</accession>
<evidence type="ECO:0000313" key="3">
    <source>
        <dbReference type="Proteomes" id="UP000075653"/>
    </source>
</evidence>
<sequence length="399" mass="43363">MSKKQLYQLTATGFIALTCVYSLSAKAQATINFGNDQSASFGLGLKTSYDSNNAIGQPNGQSFNVDDLFLFTNFSFSKTIKATFNTAYNSTLNTISLLDGFAQFEPRQSFNIWVGRLLPAADRTNMEGPFYITSWTYPVVSSIYKEQYLDGRDQGVNFWGVVANDRLTYAVGAYQGMGKNTGSNNQYQGGGGSSNLMYTARLNYNFWDTKLDPAYFASSSYYGTKNVLAVGLAGMKQSNGTFTTAGGTGSYSAYNFDFLLEKKVLDGGAFTLSGAVYKVDTQNTLDSYCQAGIGGTVLGGCWGGPTYQGRSYIGTIAFLFPQRLGYGKVQPYIQHQDFKPDSFDTGIGAGQTVRTLQNEFGMNYIIKGNDAKFTAAYTQTMLAGSSSSKGFILGTQLQF</sequence>
<organism evidence="2 3">
    <name type="scientific">Ferrovum myxofaciens</name>
    <dbReference type="NCBI Taxonomy" id="416213"/>
    <lineage>
        <taxon>Bacteria</taxon>
        <taxon>Pseudomonadati</taxon>
        <taxon>Pseudomonadota</taxon>
        <taxon>Betaproteobacteria</taxon>
        <taxon>Ferrovales</taxon>
        <taxon>Ferrovaceae</taxon>
        <taxon>Ferrovum</taxon>
    </lineage>
</organism>
<gene>
    <name evidence="2" type="ORF">FEMY_24310</name>
</gene>
<dbReference type="RefSeq" id="WP_197456574.1">
    <property type="nucleotide sequence ID" value="NZ_CP149478.1"/>
</dbReference>
<name>A0A149VUZ2_9PROT</name>
<evidence type="ECO:0000256" key="1">
    <source>
        <dbReference type="SAM" id="SignalP"/>
    </source>
</evidence>
<dbReference type="STRING" id="1789004.FEMY_24310"/>
<comment type="caution">
    <text evidence="2">The sequence shown here is derived from an EMBL/GenBank/DDBJ whole genome shotgun (WGS) entry which is preliminary data.</text>
</comment>
<protein>
    <recommendedName>
        <fullName evidence="4">Porin</fullName>
    </recommendedName>
</protein>
<dbReference type="PATRIC" id="fig|1789004.3.peg.2583"/>
<proteinExistence type="predicted"/>
<feature type="chain" id="PRO_5007557486" description="Porin" evidence="1">
    <location>
        <begin position="30"/>
        <end position="399"/>
    </location>
</feature>
<reference evidence="2 3" key="1">
    <citation type="submission" date="2016-01" db="EMBL/GenBank/DDBJ databases">
        <title>Genome sequence of the acidophilic iron oxidising Ferrovum strain Z-31.</title>
        <authorList>
            <person name="Poehlein A."/>
            <person name="Ullrich S.R."/>
            <person name="Schloemann M."/>
            <person name="Muehling M."/>
            <person name="Daniel R."/>
        </authorList>
    </citation>
    <scope>NUCLEOTIDE SEQUENCE [LARGE SCALE GENOMIC DNA]</scope>
    <source>
        <strain evidence="2 3">Z-31</strain>
    </source>
</reference>
<keyword evidence="1" id="KW-0732">Signal</keyword>
<evidence type="ECO:0008006" key="4">
    <source>
        <dbReference type="Google" id="ProtNLM"/>
    </source>
</evidence>
<dbReference type="AlphaFoldDB" id="A0A149VUZ2"/>
<feature type="signal peptide" evidence="1">
    <location>
        <begin position="1"/>
        <end position="29"/>
    </location>
</feature>